<evidence type="ECO:0000256" key="9">
    <source>
        <dbReference type="PIRSR" id="PIRSR602401-1"/>
    </source>
</evidence>
<gene>
    <name evidence="12" type="primary">CYP4V2</name>
    <name evidence="12" type="ORF">CDAR_241931</name>
</gene>
<dbReference type="PRINTS" id="PR00463">
    <property type="entry name" value="EP450I"/>
</dbReference>
<keyword evidence="4 9" id="KW-0349">Heme</keyword>
<comment type="subcellular location">
    <subcellularLocation>
        <location evidence="2">Endoplasmic reticulum membrane</location>
    </subcellularLocation>
</comment>
<dbReference type="PROSITE" id="PS00086">
    <property type="entry name" value="CYTOCHROME_P450"/>
    <property type="match status" value="1"/>
</dbReference>
<dbReference type="InterPro" id="IPR050196">
    <property type="entry name" value="Cytochrome_P450_Monoox"/>
</dbReference>
<dbReference type="GO" id="GO:0005789">
    <property type="term" value="C:endoplasmic reticulum membrane"/>
    <property type="evidence" value="ECO:0007669"/>
    <property type="project" value="UniProtKB-SubCell"/>
</dbReference>
<evidence type="ECO:0000256" key="7">
    <source>
        <dbReference type="ARBA" id="ARBA00023033"/>
    </source>
</evidence>
<organism evidence="12 13">
    <name type="scientific">Caerostris darwini</name>
    <dbReference type="NCBI Taxonomy" id="1538125"/>
    <lineage>
        <taxon>Eukaryota</taxon>
        <taxon>Metazoa</taxon>
        <taxon>Ecdysozoa</taxon>
        <taxon>Arthropoda</taxon>
        <taxon>Chelicerata</taxon>
        <taxon>Arachnida</taxon>
        <taxon>Araneae</taxon>
        <taxon>Araneomorphae</taxon>
        <taxon>Entelegynae</taxon>
        <taxon>Araneoidea</taxon>
        <taxon>Araneidae</taxon>
        <taxon>Caerostris</taxon>
    </lineage>
</organism>
<evidence type="ECO:0000256" key="4">
    <source>
        <dbReference type="ARBA" id="ARBA00022617"/>
    </source>
</evidence>
<comment type="caution">
    <text evidence="12">The sequence shown here is derived from an EMBL/GenBank/DDBJ whole genome shotgun (WGS) entry which is preliminary data.</text>
</comment>
<evidence type="ECO:0000256" key="8">
    <source>
        <dbReference type="ARBA" id="ARBA00023136"/>
    </source>
</evidence>
<proteinExistence type="inferred from homology"/>
<comment type="cofactor">
    <cofactor evidence="1 9">
        <name>heme</name>
        <dbReference type="ChEBI" id="CHEBI:30413"/>
    </cofactor>
</comment>
<feature type="binding site" description="axial binding residue" evidence="9">
    <location>
        <position position="477"/>
    </location>
    <ligand>
        <name>heme</name>
        <dbReference type="ChEBI" id="CHEBI:30413"/>
    </ligand>
    <ligandPart>
        <name>Fe</name>
        <dbReference type="ChEBI" id="CHEBI:18248"/>
    </ligandPart>
</feature>
<evidence type="ECO:0000313" key="13">
    <source>
        <dbReference type="Proteomes" id="UP001054837"/>
    </source>
</evidence>
<dbReference type="InterPro" id="IPR017972">
    <property type="entry name" value="Cyt_P450_CS"/>
</dbReference>
<evidence type="ECO:0000256" key="3">
    <source>
        <dbReference type="ARBA" id="ARBA00010617"/>
    </source>
</evidence>
<keyword evidence="8 11" id="KW-0472">Membrane</keyword>
<dbReference type="Pfam" id="PF00067">
    <property type="entry name" value="p450"/>
    <property type="match status" value="1"/>
</dbReference>
<dbReference type="InterPro" id="IPR036396">
    <property type="entry name" value="Cyt_P450_sf"/>
</dbReference>
<dbReference type="PANTHER" id="PTHR24291">
    <property type="entry name" value="CYTOCHROME P450 FAMILY 4"/>
    <property type="match status" value="1"/>
</dbReference>
<dbReference type="EMBL" id="BPLQ01001822">
    <property type="protein sequence ID" value="GIX85763.1"/>
    <property type="molecule type" value="Genomic_DNA"/>
</dbReference>
<dbReference type="InterPro" id="IPR001128">
    <property type="entry name" value="Cyt_P450"/>
</dbReference>
<keyword evidence="11" id="KW-0812">Transmembrane</keyword>
<name>A0AAV4NMT8_9ARAC</name>
<dbReference type="InterPro" id="IPR002401">
    <property type="entry name" value="Cyt_P450_E_grp-I"/>
</dbReference>
<dbReference type="GO" id="GO:0016705">
    <property type="term" value="F:oxidoreductase activity, acting on paired donors, with incorporation or reduction of molecular oxygen"/>
    <property type="evidence" value="ECO:0007669"/>
    <property type="project" value="InterPro"/>
</dbReference>
<dbReference type="PRINTS" id="PR00385">
    <property type="entry name" value="P450"/>
</dbReference>
<sequence>MEAQVMSSSLSILNVTNLAKFLYFWRFFILLSASFLAALFFFWLKFALYRRWYSQQIPSRKLRLTDIFGNLNDFIWNKQQRNGYTFHVSVLQSIAGYYQLFSKSPLVCFWLSYMPIIILRNAEAVEAFISGTKNMEKSSEYNMVHPWLGTGLLTSHGSKWKSRRKLLTPSFHFEILKEFLPVFNEQSQILVKHLQSEITKDFTDIVAPITLCSLDIICETTLGVSIGAQKNSESQYVKSVSRASDLIFVQIALNWHNINYLMKLTEGGRELSYHLKILHEFTRSIIQKKKKKLLSGETATSTKHKRKALMDVLLEHHIETKDLTEEDIREEVDTFAFEGHDTTSTGMSWALYLIGLHRDVQEKVHEELDRIFADDVERPADTDDLKDMHYLDQVLKESQRLYPSVPMIGRKASEDTIICGYPIPKGASCGVFIYGLHRDESVFPNPEKFDPDRFLPENCAKRHPYAYIPFSAGPRNCIGQRFAVMEEKIVISTMLRNYTIESLDPRDKLPPSTELILRSSEPIRIRIRPRERFQS</sequence>
<keyword evidence="13" id="KW-1185">Reference proteome</keyword>
<evidence type="ECO:0000256" key="11">
    <source>
        <dbReference type="SAM" id="Phobius"/>
    </source>
</evidence>
<keyword evidence="5" id="KW-0256">Endoplasmic reticulum</keyword>
<dbReference type="GO" id="GO:0004497">
    <property type="term" value="F:monooxygenase activity"/>
    <property type="evidence" value="ECO:0007669"/>
    <property type="project" value="UniProtKB-KW"/>
</dbReference>
<dbReference type="AlphaFoldDB" id="A0AAV4NMT8"/>
<comment type="similarity">
    <text evidence="3 10">Belongs to the cytochrome P450 family.</text>
</comment>
<dbReference type="Gene3D" id="1.10.630.10">
    <property type="entry name" value="Cytochrome P450"/>
    <property type="match status" value="1"/>
</dbReference>
<reference evidence="12 13" key="1">
    <citation type="submission" date="2021-06" db="EMBL/GenBank/DDBJ databases">
        <title>Caerostris darwini draft genome.</title>
        <authorList>
            <person name="Kono N."/>
            <person name="Arakawa K."/>
        </authorList>
    </citation>
    <scope>NUCLEOTIDE SEQUENCE [LARGE SCALE GENOMIC DNA]</scope>
</reference>
<keyword evidence="6 9" id="KW-0408">Iron</keyword>
<dbReference type="GO" id="GO:0005506">
    <property type="term" value="F:iron ion binding"/>
    <property type="evidence" value="ECO:0007669"/>
    <property type="project" value="InterPro"/>
</dbReference>
<keyword evidence="10" id="KW-0560">Oxidoreductase</keyword>
<keyword evidence="9 10" id="KW-0479">Metal-binding</keyword>
<keyword evidence="7 10" id="KW-0503">Monooxygenase</keyword>
<keyword evidence="11" id="KW-1133">Transmembrane helix</keyword>
<feature type="transmembrane region" description="Helical" evidence="11">
    <location>
        <begin position="23"/>
        <end position="44"/>
    </location>
</feature>
<dbReference type="Proteomes" id="UP001054837">
    <property type="component" value="Unassembled WGS sequence"/>
</dbReference>
<evidence type="ECO:0000256" key="10">
    <source>
        <dbReference type="RuleBase" id="RU000461"/>
    </source>
</evidence>
<evidence type="ECO:0000313" key="12">
    <source>
        <dbReference type="EMBL" id="GIX85763.1"/>
    </source>
</evidence>
<dbReference type="PANTHER" id="PTHR24291:SF189">
    <property type="entry name" value="CYTOCHROME P450 4C3-RELATED"/>
    <property type="match status" value="1"/>
</dbReference>
<accession>A0AAV4NMT8</accession>
<evidence type="ECO:0000256" key="2">
    <source>
        <dbReference type="ARBA" id="ARBA00004586"/>
    </source>
</evidence>
<evidence type="ECO:0000256" key="6">
    <source>
        <dbReference type="ARBA" id="ARBA00023004"/>
    </source>
</evidence>
<evidence type="ECO:0000256" key="1">
    <source>
        <dbReference type="ARBA" id="ARBA00001971"/>
    </source>
</evidence>
<dbReference type="GO" id="GO:0020037">
    <property type="term" value="F:heme binding"/>
    <property type="evidence" value="ECO:0007669"/>
    <property type="project" value="InterPro"/>
</dbReference>
<protein>
    <submittedName>
        <fullName evidence="12">Cytochrome P450 4V2</fullName>
    </submittedName>
</protein>
<evidence type="ECO:0000256" key="5">
    <source>
        <dbReference type="ARBA" id="ARBA00022824"/>
    </source>
</evidence>
<dbReference type="SUPFAM" id="SSF48264">
    <property type="entry name" value="Cytochrome P450"/>
    <property type="match status" value="1"/>
</dbReference>